<feature type="compositionally biased region" description="Low complexity" evidence="1">
    <location>
        <begin position="85"/>
        <end position="100"/>
    </location>
</feature>
<comment type="caution">
    <text evidence="2">The sequence shown here is derived from an EMBL/GenBank/DDBJ whole genome shotgun (WGS) entry which is preliminary data.</text>
</comment>
<feature type="compositionally biased region" description="Basic and acidic residues" evidence="1">
    <location>
        <begin position="181"/>
        <end position="190"/>
    </location>
</feature>
<dbReference type="OrthoDB" id="411646at2759"/>
<reference evidence="2" key="1">
    <citation type="journal article" date="2020" name="Fungal Divers.">
        <title>Resolving the Mortierellaceae phylogeny through synthesis of multi-gene phylogenetics and phylogenomics.</title>
        <authorList>
            <person name="Vandepol N."/>
            <person name="Liber J."/>
            <person name="Desiro A."/>
            <person name="Na H."/>
            <person name="Kennedy M."/>
            <person name="Barry K."/>
            <person name="Grigoriev I.V."/>
            <person name="Miller A.N."/>
            <person name="O'Donnell K."/>
            <person name="Stajich J.E."/>
            <person name="Bonito G."/>
        </authorList>
    </citation>
    <scope>NUCLEOTIDE SEQUENCE</scope>
    <source>
        <strain evidence="2">KOD948</strain>
    </source>
</reference>
<keyword evidence="3" id="KW-1185">Reference proteome</keyword>
<feature type="region of interest" description="Disordered" evidence="1">
    <location>
        <begin position="171"/>
        <end position="190"/>
    </location>
</feature>
<organism evidence="2 3">
    <name type="scientific">Mortierella polycephala</name>
    <dbReference type="NCBI Taxonomy" id="41804"/>
    <lineage>
        <taxon>Eukaryota</taxon>
        <taxon>Fungi</taxon>
        <taxon>Fungi incertae sedis</taxon>
        <taxon>Mucoromycota</taxon>
        <taxon>Mortierellomycotina</taxon>
        <taxon>Mortierellomycetes</taxon>
        <taxon>Mortierellales</taxon>
        <taxon>Mortierellaceae</taxon>
        <taxon>Mortierella</taxon>
    </lineage>
</organism>
<dbReference type="AlphaFoldDB" id="A0A9P6QC49"/>
<sequence length="218" mass="24473">MVRSDMPETRTRSNSISAAWSFLWRGSSSKQQHQQQQQQQQQQQHHQSSQGIKTKHHTIREEDDDEDRALGKGITRKVLPQQRRSMSSVHSSPAGSSGTSPRMDPKRASTGSHPLSHPQQQQPPSALERIAIHNSNINNALASTMHHSMSLPPKNIIKGKRDTGFLDETMTSSPAMIPKHSAHDSSSKKSNEKTIIIITITINTNRHTIRMDRDMDVN</sequence>
<feature type="region of interest" description="Disordered" evidence="1">
    <location>
        <begin position="1"/>
        <end position="125"/>
    </location>
</feature>
<accession>A0A9P6QC49</accession>
<gene>
    <name evidence="2" type="ORF">BG011_006555</name>
</gene>
<evidence type="ECO:0000313" key="2">
    <source>
        <dbReference type="EMBL" id="KAG0264569.1"/>
    </source>
</evidence>
<evidence type="ECO:0000256" key="1">
    <source>
        <dbReference type="SAM" id="MobiDB-lite"/>
    </source>
</evidence>
<evidence type="ECO:0000313" key="3">
    <source>
        <dbReference type="Proteomes" id="UP000726737"/>
    </source>
</evidence>
<feature type="compositionally biased region" description="Basic and acidic residues" evidence="1">
    <location>
        <begin position="1"/>
        <end position="11"/>
    </location>
</feature>
<proteinExistence type="predicted"/>
<dbReference type="EMBL" id="JAAAJA010000048">
    <property type="protein sequence ID" value="KAG0264569.1"/>
    <property type="molecule type" value="Genomic_DNA"/>
</dbReference>
<protein>
    <submittedName>
        <fullName evidence="2">Uncharacterized protein</fullName>
    </submittedName>
</protein>
<dbReference type="Proteomes" id="UP000726737">
    <property type="component" value="Unassembled WGS sequence"/>
</dbReference>
<name>A0A9P6QC49_9FUNG</name>
<feature type="compositionally biased region" description="Low complexity" evidence="1">
    <location>
        <begin position="27"/>
        <end position="50"/>
    </location>
</feature>
<feature type="compositionally biased region" description="Low complexity" evidence="1">
    <location>
        <begin position="112"/>
        <end position="125"/>
    </location>
</feature>